<dbReference type="Gene3D" id="3.40.50.11820">
    <property type="match status" value="1"/>
</dbReference>
<proteinExistence type="inferred from homology"/>
<keyword evidence="4 8" id="KW-0808">Transferase</keyword>
<keyword evidence="6" id="KW-0472">Membrane</keyword>
<dbReference type="Proteomes" id="UP000095662">
    <property type="component" value="Unassembled WGS sequence"/>
</dbReference>
<feature type="domain" description="Glycosyl transferase family 1" evidence="7">
    <location>
        <begin position="691"/>
        <end position="833"/>
    </location>
</feature>
<evidence type="ECO:0000256" key="1">
    <source>
        <dbReference type="ARBA" id="ARBA00004202"/>
    </source>
</evidence>
<dbReference type="PANTHER" id="PTHR37316:SF3">
    <property type="entry name" value="TEICHOIC ACID GLYCEROL-PHOSPHATE TRANSFERASE"/>
    <property type="match status" value="1"/>
</dbReference>
<sequence>MDLNNTKWKIKKTFELLSKGTKSYFKSSTERRNNKYYRYWRHKSLKENTILYESFYGRGMLCGPLALFNAIIDDPEYAGYKHIWVLDEPDDHKELIERCKKKYRNISFVKFGSKQYIKYLASAKYLINNVSFYGYFVKRPGQVYINTWHGIPLKHLCHDEPTGPLNAFNMTRNFLHADYVLSANPFLTEIYLDAFKMRGLATGKIIEEGYPRLDTLVNTNKEDIYDELRRSGVEVDPNKKIILYAPTWRGSSYGKPDLSVEGFEELKRKLDESIDTEKYQVLVKVHQVVYSLIKDQLAEYNYIVPATMDANVILGITDILISDYSSIYFDYLATGRPVLFYITDAESYTENRGMYFGLESLPGPYTDSLDTLGEWVNNIDDVFEQNKEKYNEIKDWCCNYSIGSISKKIVNAIFKNKWDNVNVIDPCAEKKQKVLISKGPMLVNGIGTAMLNVLKQFDYSKYDVTVIVDDTKDAAQCGKILEIDPRARVVVRQKMYIKTVLGGMRNMFYMQCGPKNAFFRKIFPKKVYETEFRRLYGDSKFDYIVDYEGYNIFYASLCLAQPDARHCIWMHNDMMSEYEVRFKWLKKIFALYPQFDRLVSCSRQIMEVNREKLSAFAPAEKFYFSKNSIDFEKVLSGKEDGRIVKTGDKYFYAVISGTTSVNMRLIPLQPADKTEIETGSMSVTSSADKVDNGYIKFVSIGRLSPEKNQEELINAFSRFAEEHSNAMLYILGEGPLKAALQRQIDSLGLSDRIILTGNLSNPFGLLSQCDCFVLPSIHEGQPLVIFEARAIHLPIIVSDFSSVGGSLIENGQYIVHTDADSIYDGLNAFVEGRIPSDYKFDHLQYNREAYAEFENAVFGD</sequence>
<evidence type="ECO:0000256" key="3">
    <source>
        <dbReference type="ARBA" id="ARBA00022475"/>
    </source>
</evidence>
<organism evidence="8 9">
    <name type="scientific">[Eubacterium] siraeum</name>
    <dbReference type="NCBI Taxonomy" id="39492"/>
    <lineage>
        <taxon>Bacteria</taxon>
        <taxon>Bacillati</taxon>
        <taxon>Bacillota</taxon>
        <taxon>Clostridia</taxon>
        <taxon>Eubacteriales</taxon>
        <taxon>Oscillospiraceae</taxon>
        <taxon>Oscillospiraceae incertae sedis</taxon>
    </lineage>
</organism>
<keyword evidence="3" id="KW-1003">Cell membrane</keyword>
<accession>A0A175A1S9</accession>
<dbReference type="Pfam" id="PF04464">
    <property type="entry name" value="Glyphos_transf"/>
    <property type="match status" value="1"/>
</dbReference>
<dbReference type="SUPFAM" id="SSF53756">
    <property type="entry name" value="UDP-Glycosyltransferase/glycogen phosphorylase"/>
    <property type="match status" value="2"/>
</dbReference>
<dbReference type="InterPro" id="IPR007554">
    <property type="entry name" value="Glycerophosphate_synth"/>
</dbReference>
<evidence type="ECO:0000256" key="2">
    <source>
        <dbReference type="ARBA" id="ARBA00010488"/>
    </source>
</evidence>
<comment type="subcellular location">
    <subcellularLocation>
        <location evidence="1">Cell membrane</location>
        <topology evidence="1">Peripheral membrane protein</topology>
    </subcellularLocation>
</comment>
<dbReference type="EC" id="2.7.8.12" evidence="8"/>
<evidence type="ECO:0000256" key="6">
    <source>
        <dbReference type="ARBA" id="ARBA00023136"/>
    </source>
</evidence>
<dbReference type="InterPro" id="IPR043148">
    <property type="entry name" value="TagF_C"/>
</dbReference>
<reference evidence="8 9" key="1">
    <citation type="submission" date="2015-09" db="EMBL/GenBank/DDBJ databases">
        <authorList>
            <consortium name="Pathogen Informatics"/>
        </authorList>
    </citation>
    <scope>NUCLEOTIDE SEQUENCE [LARGE SCALE GENOMIC DNA]</scope>
    <source>
        <strain evidence="8 9">2789STDY5834928</strain>
    </source>
</reference>
<evidence type="ECO:0000256" key="4">
    <source>
        <dbReference type="ARBA" id="ARBA00022679"/>
    </source>
</evidence>
<dbReference type="Gene3D" id="3.40.50.12580">
    <property type="match status" value="1"/>
</dbReference>
<dbReference type="GO" id="GO:0019350">
    <property type="term" value="P:teichoic acid biosynthetic process"/>
    <property type="evidence" value="ECO:0007669"/>
    <property type="project" value="UniProtKB-KW"/>
</dbReference>
<protein>
    <submittedName>
        <fullName evidence="8">CDP-glycerol:poly(Glycerophosphate) glycerophosphotransferase</fullName>
        <ecNumber evidence="8">2.7.8.12</ecNumber>
    </submittedName>
</protein>
<dbReference type="InterPro" id="IPR001296">
    <property type="entry name" value="Glyco_trans_1"/>
</dbReference>
<dbReference type="CDD" id="cd03811">
    <property type="entry name" value="GT4_GT28_WabH-like"/>
    <property type="match status" value="1"/>
</dbReference>
<dbReference type="GO" id="GO:0005886">
    <property type="term" value="C:plasma membrane"/>
    <property type="evidence" value="ECO:0007669"/>
    <property type="project" value="UniProtKB-SubCell"/>
</dbReference>
<gene>
    <name evidence="8" type="primary">tagF</name>
    <name evidence="8" type="ORF">ERS852540_02421</name>
</gene>
<dbReference type="GO" id="GO:0047355">
    <property type="term" value="F:CDP-glycerol glycerophosphotransferase activity"/>
    <property type="evidence" value="ECO:0007669"/>
    <property type="project" value="UniProtKB-EC"/>
</dbReference>
<name>A0A175A1S9_9FIRM</name>
<dbReference type="EMBL" id="CZBY01000027">
    <property type="protein sequence ID" value="CUQ91907.1"/>
    <property type="molecule type" value="Genomic_DNA"/>
</dbReference>
<dbReference type="OrthoDB" id="9807097at2"/>
<dbReference type="GO" id="GO:0016757">
    <property type="term" value="F:glycosyltransferase activity"/>
    <property type="evidence" value="ECO:0007669"/>
    <property type="project" value="InterPro"/>
</dbReference>
<comment type="similarity">
    <text evidence="2">Belongs to the CDP-glycerol glycerophosphotransferase family.</text>
</comment>
<evidence type="ECO:0000313" key="9">
    <source>
        <dbReference type="Proteomes" id="UP000095662"/>
    </source>
</evidence>
<keyword evidence="5" id="KW-0777">Teichoic acid biosynthesis</keyword>
<dbReference type="InterPro" id="IPR043149">
    <property type="entry name" value="TagF_N"/>
</dbReference>
<dbReference type="Gene3D" id="3.40.50.2000">
    <property type="entry name" value="Glycogen Phosphorylase B"/>
    <property type="match status" value="1"/>
</dbReference>
<dbReference type="AlphaFoldDB" id="A0A175A1S9"/>
<dbReference type="Pfam" id="PF00534">
    <property type="entry name" value="Glycos_transf_1"/>
    <property type="match status" value="1"/>
</dbReference>
<evidence type="ECO:0000313" key="8">
    <source>
        <dbReference type="EMBL" id="CUQ91907.1"/>
    </source>
</evidence>
<evidence type="ECO:0000256" key="5">
    <source>
        <dbReference type="ARBA" id="ARBA00022944"/>
    </source>
</evidence>
<dbReference type="PANTHER" id="PTHR37316">
    <property type="entry name" value="TEICHOIC ACID GLYCEROL-PHOSPHATE PRIMASE"/>
    <property type="match status" value="1"/>
</dbReference>
<dbReference type="InterPro" id="IPR051612">
    <property type="entry name" value="Teichoic_Acid_Biosynth"/>
</dbReference>
<evidence type="ECO:0000259" key="7">
    <source>
        <dbReference type="Pfam" id="PF00534"/>
    </source>
</evidence>
<dbReference type="STRING" id="39492.ERS852540_02421"/>